<feature type="domain" description="SH3" evidence="5">
    <location>
        <begin position="374"/>
        <end position="434"/>
    </location>
</feature>
<organism evidence="6 7">
    <name type="scientific">Laetiporus sulphureus 93-53</name>
    <dbReference type="NCBI Taxonomy" id="1314785"/>
    <lineage>
        <taxon>Eukaryota</taxon>
        <taxon>Fungi</taxon>
        <taxon>Dikarya</taxon>
        <taxon>Basidiomycota</taxon>
        <taxon>Agaricomycotina</taxon>
        <taxon>Agaricomycetes</taxon>
        <taxon>Polyporales</taxon>
        <taxon>Laetiporus</taxon>
    </lineage>
</organism>
<evidence type="ECO:0000256" key="2">
    <source>
        <dbReference type="PROSITE-ProRule" id="PRU00192"/>
    </source>
</evidence>
<dbReference type="InParanoid" id="A0A165C7S8"/>
<feature type="region of interest" description="Disordered" evidence="3">
    <location>
        <begin position="432"/>
        <end position="478"/>
    </location>
</feature>
<evidence type="ECO:0000256" key="3">
    <source>
        <dbReference type="SAM" id="MobiDB-lite"/>
    </source>
</evidence>
<dbReference type="SMART" id="SM00326">
    <property type="entry name" value="SH3"/>
    <property type="match status" value="1"/>
</dbReference>
<reference evidence="6 7" key="1">
    <citation type="journal article" date="2016" name="Mol. Biol. Evol.">
        <title>Comparative Genomics of Early-Diverging Mushroom-Forming Fungi Provides Insights into the Origins of Lignocellulose Decay Capabilities.</title>
        <authorList>
            <person name="Nagy L.G."/>
            <person name="Riley R."/>
            <person name="Tritt A."/>
            <person name="Adam C."/>
            <person name="Daum C."/>
            <person name="Floudas D."/>
            <person name="Sun H."/>
            <person name="Yadav J.S."/>
            <person name="Pangilinan J."/>
            <person name="Larsson K.H."/>
            <person name="Matsuura K."/>
            <person name="Barry K."/>
            <person name="Labutti K."/>
            <person name="Kuo R."/>
            <person name="Ohm R.A."/>
            <person name="Bhattacharya S.S."/>
            <person name="Shirouzu T."/>
            <person name="Yoshinaga Y."/>
            <person name="Martin F.M."/>
            <person name="Grigoriev I.V."/>
            <person name="Hibbett D.S."/>
        </authorList>
    </citation>
    <scope>NUCLEOTIDE SEQUENCE [LARGE SCALE GENOMIC DNA]</scope>
    <source>
        <strain evidence="6 7">93-53</strain>
    </source>
</reference>
<keyword evidence="7" id="KW-1185">Reference proteome</keyword>
<evidence type="ECO:0000313" key="7">
    <source>
        <dbReference type="Proteomes" id="UP000076871"/>
    </source>
</evidence>
<accession>A0A165C7S8</accession>
<feature type="region of interest" description="Disordered" evidence="3">
    <location>
        <begin position="235"/>
        <end position="297"/>
    </location>
</feature>
<dbReference type="STRING" id="1314785.A0A165C7S8"/>
<proteinExistence type="predicted"/>
<dbReference type="InterPro" id="IPR001452">
    <property type="entry name" value="SH3_domain"/>
</dbReference>
<dbReference type="Proteomes" id="UP000076871">
    <property type="component" value="Unassembled WGS sequence"/>
</dbReference>
<feature type="compositionally biased region" description="Pro residues" evidence="3">
    <location>
        <begin position="267"/>
        <end position="281"/>
    </location>
</feature>
<dbReference type="Pfam" id="PF14604">
    <property type="entry name" value="SH3_9"/>
    <property type="match status" value="1"/>
</dbReference>
<dbReference type="InterPro" id="IPR036028">
    <property type="entry name" value="SH3-like_dom_sf"/>
</dbReference>
<feature type="compositionally biased region" description="Basic residues" evidence="3">
    <location>
        <begin position="1"/>
        <end position="12"/>
    </location>
</feature>
<dbReference type="AlphaFoldDB" id="A0A165C7S8"/>
<evidence type="ECO:0000313" key="6">
    <source>
        <dbReference type="EMBL" id="KZT02348.1"/>
    </source>
</evidence>
<dbReference type="OrthoDB" id="5340910at2759"/>
<gene>
    <name evidence="6" type="ORF">LAESUDRAFT_706381</name>
</gene>
<feature type="compositionally biased region" description="Polar residues" evidence="3">
    <location>
        <begin position="247"/>
        <end position="260"/>
    </location>
</feature>
<name>A0A165C7S8_9APHY</name>
<keyword evidence="4" id="KW-1133">Transmembrane helix</keyword>
<keyword evidence="1 2" id="KW-0728">SH3 domain</keyword>
<evidence type="ECO:0000259" key="5">
    <source>
        <dbReference type="PROSITE" id="PS50002"/>
    </source>
</evidence>
<protein>
    <recommendedName>
        <fullName evidence="5">SH3 domain-containing protein</fullName>
    </recommendedName>
</protein>
<dbReference type="GeneID" id="63823653"/>
<feature type="compositionally biased region" description="Low complexity" evidence="3">
    <location>
        <begin position="30"/>
        <end position="40"/>
    </location>
</feature>
<dbReference type="Gene3D" id="2.30.30.40">
    <property type="entry name" value="SH3 Domains"/>
    <property type="match status" value="1"/>
</dbReference>
<evidence type="ECO:0000256" key="1">
    <source>
        <dbReference type="ARBA" id="ARBA00022443"/>
    </source>
</evidence>
<feature type="region of interest" description="Disordered" evidence="3">
    <location>
        <begin position="1"/>
        <end position="50"/>
    </location>
</feature>
<dbReference type="RefSeq" id="XP_040760088.1">
    <property type="nucleotide sequence ID" value="XM_040906624.1"/>
</dbReference>
<evidence type="ECO:0000256" key="4">
    <source>
        <dbReference type="SAM" id="Phobius"/>
    </source>
</evidence>
<sequence length="478" mass="49101">MRPRRPAVRARHQQLVPSLLLRDDGDGSKTTVTSLSTEVETTTDKSGSTTLSTRVVTSKIISTITSSSSTTSSSTTSSSSSSSASSSSSSNLSSSASSRSSSSSASSRSSASTASITSASALQASTSSPPGSSSTSTPLTFASSTGSSTATGNTATSSTQSLSSSSGSKILSTGAIVGICVGGGAVVIVLLIFIIRKRFLHRREKRVNDWLVESNSGPDTGTAEKTGTGASIVSSTAITPDPPPSAVSRNASINTTTRSIPTGPADAPMPPMRLYAPPQPQNPYGNPSPRTAAQQLHPASVAQPPSMMYNSGSMAPYGNSNPPVPYGNPVRIPPPAVAPYANYAAPSAAPSAPPAAPSSLVYPASLTPARSPENSVSFALVRNAFLPGMPDELAVNAGEMVRVLAEYDDGWALCANLRGEQGVVPQECLQRQRANPQASMRSRDERIAFMGDTSSSDRRMTRQYGAPSAPGASGMRYQ</sequence>
<keyword evidence="4" id="KW-0812">Transmembrane</keyword>
<dbReference type="SUPFAM" id="SSF50044">
    <property type="entry name" value="SH3-domain"/>
    <property type="match status" value="1"/>
</dbReference>
<dbReference type="EMBL" id="KV427653">
    <property type="protein sequence ID" value="KZT02348.1"/>
    <property type="molecule type" value="Genomic_DNA"/>
</dbReference>
<feature type="region of interest" description="Disordered" evidence="3">
    <location>
        <begin position="63"/>
        <end position="168"/>
    </location>
</feature>
<keyword evidence="4" id="KW-0472">Membrane</keyword>
<feature type="transmembrane region" description="Helical" evidence="4">
    <location>
        <begin position="170"/>
        <end position="195"/>
    </location>
</feature>
<feature type="compositionally biased region" description="Polar residues" evidence="3">
    <location>
        <begin position="282"/>
        <end position="294"/>
    </location>
</feature>
<dbReference type="PROSITE" id="PS50002">
    <property type="entry name" value="SH3"/>
    <property type="match status" value="1"/>
</dbReference>